<sequence length="206" mass="22686">MTDRSALSARLQQLFPAEAKRRFAFRDRPLPEGTAEFIDGEVIVHPPRPARDISAAGRLCVLLSTYVQINALGWIGTGRTLVGLTRNDYRPSLCFFGQEKAETITPTTLLFPAPDLAVEVLSPNTAARDRGVKHDDYAAHGVDEYWIVDAEHETVEQYLLHDDVYQLAIKANTGEIASRAVDGFVIPVRAVCDDAANLDVLRALLA</sequence>
<dbReference type="PANTHER" id="PTHR34107:SF4">
    <property type="entry name" value="SLL1222 PROTEIN"/>
    <property type="match status" value="1"/>
</dbReference>
<proteinExistence type="predicted"/>
<accession>A0ABU3BLL6</accession>
<dbReference type="RefSeq" id="WP_311661133.1">
    <property type="nucleotide sequence ID" value="NZ_JAVRHT010000001.1"/>
</dbReference>
<dbReference type="GO" id="GO:0004519">
    <property type="term" value="F:endonuclease activity"/>
    <property type="evidence" value="ECO:0007669"/>
    <property type="project" value="UniProtKB-KW"/>
</dbReference>
<evidence type="ECO:0000313" key="3">
    <source>
        <dbReference type="Proteomes" id="UP001267426"/>
    </source>
</evidence>
<dbReference type="CDD" id="cd06260">
    <property type="entry name" value="DUF820-like"/>
    <property type="match status" value="1"/>
</dbReference>
<gene>
    <name evidence="2" type="ORF">RM540_00350</name>
</gene>
<dbReference type="PANTHER" id="PTHR34107">
    <property type="entry name" value="SLL0198 PROTEIN-RELATED"/>
    <property type="match status" value="1"/>
</dbReference>
<dbReference type="InterPro" id="IPR012296">
    <property type="entry name" value="Nuclease_put_TT1808"/>
</dbReference>
<keyword evidence="2" id="KW-0378">Hydrolase</keyword>
<dbReference type="SUPFAM" id="SSF52980">
    <property type="entry name" value="Restriction endonuclease-like"/>
    <property type="match status" value="1"/>
</dbReference>
<name>A0ABU3BLL6_9BACT</name>
<dbReference type="InterPro" id="IPR008538">
    <property type="entry name" value="Uma2"/>
</dbReference>
<dbReference type="EMBL" id="JAVRHT010000001">
    <property type="protein sequence ID" value="MDT0630184.1"/>
    <property type="molecule type" value="Genomic_DNA"/>
</dbReference>
<keyword evidence="2" id="KW-0255">Endonuclease</keyword>
<feature type="domain" description="Putative restriction endonuclease" evidence="1">
    <location>
        <begin position="31"/>
        <end position="187"/>
    </location>
</feature>
<dbReference type="InterPro" id="IPR011335">
    <property type="entry name" value="Restrct_endonuc-II-like"/>
</dbReference>
<evidence type="ECO:0000313" key="2">
    <source>
        <dbReference type="EMBL" id="MDT0630184.1"/>
    </source>
</evidence>
<organism evidence="2 3">
    <name type="scientific">Rubrivirga litoralis</name>
    <dbReference type="NCBI Taxonomy" id="3075598"/>
    <lineage>
        <taxon>Bacteria</taxon>
        <taxon>Pseudomonadati</taxon>
        <taxon>Rhodothermota</taxon>
        <taxon>Rhodothermia</taxon>
        <taxon>Rhodothermales</taxon>
        <taxon>Rubricoccaceae</taxon>
        <taxon>Rubrivirga</taxon>
    </lineage>
</organism>
<protein>
    <submittedName>
        <fullName evidence="2">Uma2 family endonuclease</fullName>
    </submittedName>
</protein>
<dbReference type="Gene3D" id="3.90.1570.10">
    <property type="entry name" value="tt1808, chain A"/>
    <property type="match status" value="1"/>
</dbReference>
<keyword evidence="3" id="KW-1185">Reference proteome</keyword>
<evidence type="ECO:0000259" key="1">
    <source>
        <dbReference type="Pfam" id="PF05685"/>
    </source>
</evidence>
<keyword evidence="2" id="KW-0540">Nuclease</keyword>
<reference evidence="2 3" key="1">
    <citation type="submission" date="2023-09" db="EMBL/GenBank/DDBJ databases">
        <authorList>
            <person name="Rey-Velasco X."/>
        </authorList>
    </citation>
    <scope>NUCLEOTIDE SEQUENCE [LARGE SCALE GENOMIC DNA]</scope>
    <source>
        <strain evidence="2 3">F394</strain>
    </source>
</reference>
<comment type="caution">
    <text evidence="2">The sequence shown here is derived from an EMBL/GenBank/DDBJ whole genome shotgun (WGS) entry which is preliminary data.</text>
</comment>
<dbReference type="Pfam" id="PF05685">
    <property type="entry name" value="Uma2"/>
    <property type="match status" value="1"/>
</dbReference>
<dbReference type="Proteomes" id="UP001267426">
    <property type="component" value="Unassembled WGS sequence"/>
</dbReference>